<reference evidence="2" key="1">
    <citation type="submission" date="2021-03" db="EMBL/GenBank/DDBJ databases">
        <authorList>
            <person name="Tagirdzhanova G."/>
        </authorList>
    </citation>
    <scope>NUCLEOTIDE SEQUENCE</scope>
</reference>
<gene>
    <name evidence="2" type="ORF">IMSHALPRED_001979</name>
</gene>
<dbReference type="AlphaFoldDB" id="A0A8H3F2B5"/>
<name>A0A8H3F2B5_9LECA</name>
<dbReference type="EMBL" id="CAJPDT010000013">
    <property type="protein sequence ID" value="CAF9914687.1"/>
    <property type="molecule type" value="Genomic_DNA"/>
</dbReference>
<proteinExistence type="predicted"/>
<dbReference type="OrthoDB" id="5349761at2759"/>
<protein>
    <submittedName>
        <fullName evidence="2">Uncharacterized protein</fullName>
    </submittedName>
</protein>
<evidence type="ECO:0000313" key="3">
    <source>
        <dbReference type="Proteomes" id="UP000664534"/>
    </source>
</evidence>
<organism evidence="2 3">
    <name type="scientific">Imshaugia aleurites</name>
    <dbReference type="NCBI Taxonomy" id="172621"/>
    <lineage>
        <taxon>Eukaryota</taxon>
        <taxon>Fungi</taxon>
        <taxon>Dikarya</taxon>
        <taxon>Ascomycota</taxon>
        <taxon>Pezizomycotina</taxon>
        <taxon>Lecanoromycetes</taxon>
        <taxon>OSLEUM clade</taxon>
        <taxon>Lecanoromycetidae</taxon>
        <taxon>Lecanorales</taxon>
        <taxon>Lecanorineae</taxon>
        <taxon>Parmeliaceae</taxon>
        <taxon>Imshaugia</taxon>
    </lineage>
</organism>
<comment type="caution">
    <text evidence="2">The sequence shown here is derived from an EMBL/GenBank/DDBJ whole genome shotgun (WGS) entry which is preliminary data.</text>
</comment>
<keyword evidence="3" id="KW-1185">Reference proteome</keyword>
<accession>A0A8H3F2B5</accession>
<dbReference type="Proteomes" id="UP000664534">
    <property type="component" value="Unassembled WGS sequence"/>
</dbReference>
<evidence type="ECO:0000313" key="2">
    <source>
        <dbReference type="EMBL" id="CAF9914687.1"/>
    </source>
</evidence>
<evidence type="ECO:0000256" key="1">
    <source>
        <dbReference type="SAM" id="MobiDB-lite"/>
    </source>
</evidence>
<feature type="region of interest" description="Disordered" evidence="1">
    <location>
        <begin position="29"/>
        <end position="54"/>
    </location>
</feature>
<sequence length="275" mass="29546">MAPKAGATKPSGFVAQVTRPLVNAVASSALGGGARAPNPGQPSGSRAGPSVRPVSNEVSIEARYPVIAALQAIGGPDVVSTAHNLRLVTTTFPKSKPDVPGMENRYVTGLQGNVSRPVNNTFKDQRIQLETGDLFRIRWDFDPGNPPDPTKNIDQVDGKGVHLNAEFFGTRGTTKIAFMPSMAAVVNKAGNRNSDRYDMAVGDMSTWLDYQTKPNTTAHVFTMKERTGETNADPANDGKVDNDATDHDRRAQALGEMALKLAGRWRDMYANAPKE</sequence>